<dbReference type="RefSeq" id="WP_045299530.1">
    <property type="nucleotide sequence ID" value="NZ_JYJA01000035.1"/>
</dbReference>
<evidence type="ECO:0000256" key="4">
    <source>
        <dbReference type="ARBA" id="ARBA00022519"/>
    </source>
</evidence>
<evidence type="ECO:0000313" key="12">
    <source>
        <dbReference type="Proteomes" id="UP000034098"/>
    </source>
</evidence>
<evidence type="ECO:0000256" key="8">
    <source>
        <dbReference type="ARBA" id="ARBA00038436"/>
    </source>
</evidence>
<keyword evidence="2" id="KW-0813">Transport</keyword>
<keyword evidence="6 9" id="KW-1133">Transmembrane helix</keyword>
<dbReference type="InterPro" id="IPR007387">
    <property type="entry name" value="TRAP_DctQ"/>
</dbReference>
<protein>
    <submittedName>
        <fullName evidence="11">Tripartite ATP-independent periplasmic transporter, DctQ component</fullName>
    </submittedName>
</protein>
<evidence type="ECO:0000256" key="6">
    <source>
        <dbReference type="ARBA" id="ARBA00022989"/>
    </source>
</evidence>
<feature type="domain" description="Tripartite ATP-independent periplasmic transporters DctQ component" evidence="10">
    <location>
        <begin position="36"/>
        <end position="167"/>
    </location>
</feature>
<dbReference type="Proteomes" id="UP000034098">
    <property type="component" value="Unassembled WGS sequence"/>
</dbReference>
<evidence type="ECO:0000256" key="1">
    <source>
        <dbReference type="ARBA" id="ARBA00004429"/>
    </source>
</evidence>
<gene>
    <name evidence="11" type="ORF">RS82_02346</name>
</gene>
<keyword evidence="7 9" id="KW-0472">Membrane</keyword>
<feature type="transmembrane region" description="Helical" evidence="9">
    <location>
        <begin position="99"/>
        <end position="118"/>
    </location>
</feature>
<evidence type="ECO:0000259" key="10">
    <source>
        <dbReference type="Pfam" id="PF04290"/>
    </source>
</evidence>
<comment type="similarity">
    <text evidence="8">Belongs to the TRAP transporter small permease family.</text>
</comment>
<dbReference type="Pfam" id="PF04290">
    <property type="entry name" value="DctQ"/>
    <property type="match status" value="1"/>
</dbReference>
<dbReference type="PATRIC" id="fig|69370.6.peg.2384"/>
<keyword evidence="3" id="KW-1003">Cell membrane</keyword>
<evidence type="ECO:0000256" key="3">
    <source>
        <dbReference type="ARBA" id="ARBA00022475"/>
    </source>
</evidence>
<name>A0A0M2H7G1_MICTR</name>
<evidence type="ECO:0000256" key="9">
    <source>
        <dbReference type="SAM" id="Phobius"/>
    </source>
</evidence>
<feature type="transmembrane region" description="Helical" evidence="9">
    <location>
        <begin position="56"/>
        <end position="78"/>
    </location>
</feature>
<organism evidence="11 12">
    <name type="scientific">Microbacterium trichothecenolyticum</name>
    <name type="common">Aureobacterium trichothecenolyticum</name>
    <dbReference type="NCBI Taxonomy" id="69370"/>
    <lineage>
        <taxon>Bacteria</taxon>
        <taxon>Bacillati</taxon>
        <taxon>Actinomycetota</taxon>
        <taxon>Actinomycetes</taxon>
        <taxon>Micrococcales</taxon>
        <taxon>Microbacteriaceae</taxon>
        <taxon>Microbacterium</taxon>
    </lineage>
</organism>
<proteinExistence type="inferred from homology"/>
<dbReference type="AlphaFoldDB" id="A0A0M2H7G1"/>
<evidence type="ECO:0000256" key="5">
    <source>
        <dbReference type="ARBA" id="ARBA00022692"/>
    </source>
</evidence>
<feature type="transmembrane region" description="Helical" evidence="9">
    <location>
        <begin position="20"/>
        <end position="44"/>
    </location>
</feature>
<keyword evidence="4" id="KW-0997">Cell inner membrane</keyword>
<evidence type="ECO:0000256" key="2">
    <source>
        <dbReference type="ARBA" id="ARBA00022448"/>
    </source>
</evidence>
<dbReference type="EMBL" id="JYJA01000035">
    <property type="protein sequence ID" value="KJL42330.1"/>
    <property type="molecule type" value="Genomic_DNA"/>
</dbReference>
<comment type="caution">
    <text evidence="11">The sequence shown here is derived from an EMBL/GenBank/DDBJ whole genome shotgun (WGS) entry which is preliminary data.</text>
</comment>
<feature type="transmembrane region" description="Helical" evidence="9">
    <location>
        <begin position="138"/>
        <end position="157"/>
    </location>
</feature>
<dbReference type="GO" id="GO:0005886">
    <property type="term" value="C:plasma membrane"/>
    <property type="evidence" value="ECO:0007669"/>
    <property type="project" value="UniProtKB-SubCell"/>
</dbReference>
<dbReference type="PANTHER" id="PTHR35011">
    <property type="entry name" value="2,3-DIKETO-L-GULONATE TRAP TRANSPORTER SMALL PERMEASE PROTEIN YIAM"/>
    <property type="match status" value="1"/>
</dbReference>
<sequence>MTTAARTNDRLQWLKWIDRLNLTLAVVGGLATVGLMINVAASVLTRFVFGHPLPGALALTQFAWMPTLVSLGLGYALLRGEHIRVNLLTAPTGPRVQRIIEAVGMALTLGTTGLFIWFSTEKAAMATQLDETAVGAEWVAVWPYRWVLVAGLIGLLLQSTAQFVRAIGTKDFRPIDDDEAELALEAEETVFDELGTRAPDGVAPAGGKAGIQ</sequence>
<keyword evidence="5 9" id="KW-0812">Transmembrane</keyword>
<dbReference type="InterPro" id="IPR055348">
    <property type="entry name" value="DctQ"/>
</dbReference>
<comment type="subcellular location">
    <subcellularLocation>
        <location evidence="1">Cell inner membrane</location>
        <topology evidence="1">Multi-pass membrane protein</topology>
    </subcellularLocation>
</comment>
<reference evidence="11 12" key="1">
    <citation type="submission" date="2015-02" db="EMBL/GenBank/DDBJ databases">
        <title>Draft genome sequences of ten Microbacterium spp. with emphasis on heavy metal contaminated environments.</title>
        <authorList>
            <person name="Corretto E."/>
        </authorList>
    </citation>
    <scope>NUCLEOTIDE SEQUENCE [LARGE SCALE GENOMIC DNA]</scope>
    <source>
        <strain evidence="11 12">DSM 8608</strain>
    </source>
</reference>
<evidence type="ECO:0000256" key="7">
    <source>
        <dbReference type="ARBA" id="ARBA00023136"/>
    </source>
</evidence>
<keyword evidence="12" id="KW-1185">Reference proteome</keyword>
<evidence type="ECO:0000313" key="11">
    <source>
        <dbReference type="EMBL" id="KJL42330.1"/>
    </source>
</evidence>
<accession>A0A0M2H7G1</accession>